<dbReference type="Proteomes" id="UP000076871">
    <property type="component" value="Unassembled WGS sequence"/>
</dbReference>
<dbReference type="EMBL" id="KV427673">
    <property type="protein sequence ID" value="KZT00924.1"/>
    <property type="molecule type" value="Genomic_DNA"/>
</dbReference>
<dbReference type="RefSeq" id="XP_040758664.1">
    <property type="nucleotide sequence ID" value="XM_040910109.1"/>
</dbReference>
<protein>
    <submittedName>
        <fullName evidence="2">Uncharacterized protein</fullName>
    </submittedName>
</protein>
<name>A0A165BF60_9APHY</name>
<gene>
    <name evidence="2" type="ORF">LAESUDRAFT_731763</name>
</gene>
<accession>A0A165BF60</accession>
<evidence type="ECO:0000313" key="3">
    <source>
        <dbReference type="Proteomes" id="UP000076871"/>
    </source>
</evidence>
<keyword evidence="1" id="KW-0812">Transmembrane</keyword>
<feature type="transmembrane region" description="Helical" evidence="1">
    <location>
        <begin position="34"/>
        <end position="57"/>
    </location>
</feature>
<dbReference type="InParanoid" id="A0A165BF60"/>
<evidence type="ECO:0000313" key="2">
    <source>
        <dbReference type="EMBL" id="KZT00924.1"/>
    </source>
</evidence>
<organism evidence="2 3">
    <name type="scientific">Laetiporus sulphureus 93-53</name>
    <dbReference type="NCBI Taxonomy" id="1314785"/>
    <lineage>
        <taxon>Eukaryota</taxon>
        <taxon>Fungi</taxon>
        <taxon>Dikarya</taxon>
        <taxon>Basidiomycota</taxon>
        <taxon>Agaricomycotina</taxon>
        <taxon>Agaricomycetes</taxon>
        <taxon>Polyporales</taxon>
        <taxon>Laetiporus</taxon>
    </lineage>
</organism>
<dbReference type="AlphaFoldDB" id="A0A165BF60"/>
<reference evidence="2 3" key="1">
    <citation type="journal article" date="2016" name="Mol. Biol. Evol.">
        <title>Comparative Genomics of Early-Diverging Mushroom-Forming Fungi Provides Insights into the Origins of Lignocellulose Decay Capabilities.</title>
        <authorList>
            <person name="Nagy L.G."/>
            <person name="Riley R."/>
            <person name="Tritt A."/>
            <person name="Adam C."/>
            <person name="Daum C."/>
            <person name="Floudas D."/>
            <person name="Sun H."/>
            <person name="Yadav J.S."/>
            <person name="Pangilinan J."/>
            <person name="Larsson K.H."/>
            <person name="Matsuura K."/>
            <person name="Barry K."/>
            <person name="Labutti K."/>
            <person name="Kuo R."/>
            <person name="Ohm R.A."/>
            <person name="Bhattacharya S.S."/>
            <person name="Shirouzu T."/>
            <person name="Yoshinaga Y."/>
            <person name="Martin F.M."/>
            <person name="Grigoriev I.V."/>
            <person name="Hibbett D.S."/>
        </authorList>
    </citation>
    <scope>NUCLEOTIDE SEQUENCE [LARGE SCALE GENOMIC DNA]</scope>
    <source>
        <strain evidence="2 3">93-53</strain>
    </source>
</reference>
<keyword evidence="3" id="KW-1185">Reference proteome</keyword>
<dbReference type="GeneID" id="63827138"/>
<keyword evidence="1" id="KW-1133">Transmembrane helix</keyword>
<proteinExistence type="predicted"/>
<evidence type="ECO:0000256" key="1">
    <source>
        <dbReference type="SAM" id="Phobius"/>
    </source>
</evidence>
<feature type="transmembrane region" description="Helical" evidence="1">
    <location>
        <begin position="78"/>
        <end position="99"/>
    </location>
</feature>
<keyword evidence="1" id="KW-0472">Membrane</keyword>
<sequence>MLALSSYILPLTLFKDEFYEEEVTWGCSTLEQAAIIWGIPLAVVVTILFGQALGLVVMRRWLEEWSIILQDVSVKRALTSSATGLPLTIVASIAVYQFVDFFKS</sequence>